<keyword evidence="4" id="KW-1185">Reference proteome</keyword>
<reference evidence="3 4" key="1">
    <citation type="journal article" date="2015" name="BMC Genomics">
        <title>Gene expression during zombie ant biting behavior reflects the complexity underlying fungal parasitic behavioral manipulation.</title>
        <authorList>
            <person name="de Bekker C."/>
            <person name="Ohm R.A."/>
            <person name="Loreto R.G."/>
            <person name="Sebastian A."/>
            <person name="Albert I."/>
            <person name="Merrow M."/>
            <person name="Brachmann A."/>
            <person name="Hughes D.P."/>
        </authorList>
    </citation>
    <scope>NUCLEOTIDE SEQUENCE [LARGE SCALE GENOMIC DNA]</scope>
    <source>
        <strain evidence="3 4">SC16a</strain>
    </source>
</reference>
<dbReference type="Proteomes" id="UP000037136">
    <property type="component" value="Unassembled WGS sequence"/>
</dbReference>
<feature type="signal peptide" evidence="2">
    <location>
        <begin position="1"/>
        <end position="23"/>
    </location>
</feature>
<gene>
    <name evidence="3" type="ORF">XA68_15633</name>
</gene>
<dbReference type="InterPro" id="IPR038921">
    <property type="entry name" value="YOR389W-like"/>
</dbReference>
<name>A0A2A9PLP9_OPHUN</name>
<accession>A0A2A9PLP9</accession>
<feature type="compositionally biased region" description="Basic residues" evidence="1">
    <location>
        <begin position="139"/>
        <end position="151"/>
    </location>
</feature>
<dbReference type="EMBL" id="LAZP02000047">
    <property type="protein sequence ID" value="PFH61971.1"/>
    <property type="molecule type" value="Genomic_DNA"/>
</dbReference>
<organism evidence="3 4">
    <name type="scientific">Ophiocordyceps unilateralis</name>
    <name type="common">Zombie-ant fungus</name>
    <name type="synonym">Torrubia unilateralis</name>
    <dbReference type="NCBI Taxonomy" id="268505"/>
    <lineage>
        <taxon>Eukaryota</taxon>
        <taxon>Fungi</taxon>
        <taxon>Dikarya</taxon>
        <taxon>Ascomycota</taxon>
        <taxon>Pezizomycotina</taxon>
        <taxon>Sordariomycetes</taxon>
        <taxon>Hypocreomycetidae</taxon>
        <taxon>Hypocreales</taxon>
        <taxon>Ophiocordycipitaceae</taxon>
        <taxon>Ophiocordyceps</taxon>
    </lineage>
</organism>
<dbReference type="PANTHER" id="PTHR35204">
    <property type="entry name" value="YALI0A21131P"/>
    <property type="match status" value="1"/>
</dbReference>
<keyword evidence="2" id="KW-0732">Signal</keyword>
<dbReference type="AlphaFoldDB" id="A0A2A9PLP9"/>
<feature type="compositionally biased region" description="Basic and acidic residues" evidence="1">
    <location>
        <begin position="152"/>
        <end position="175"/>
    </location>
</feature>
<evidence type="ECO:0000256" key="1">
    <source>
        <dbReference type="SAM" id="MobiDB-lite"/>
    </source>
</evidence>
<comment type="caution">
    <text evidence="3">The sequence shown here is derived from an EMBL/GenBank/DDBJ whole genome shotgun (WGS) entry which is preliminary data.</text>
</comment>
<protein>
    <submittedName>
        <fullName evidence="3">Uncharacterized protein</fullName>
    </submittedName>
</protein>
<evidence type="ECO:0000256" key="2">
    <source>
        <dbReference type="SAM" id="SignalP"/>
    </source>
</evidence>
<feature type="region of interest" description="Disordered" evidence="1">
    <location>
        <begin position="108"/>
        <end position="175"/>
    </location>
</feature>
<reference evidence="3 4" key="2">
    <citation type="journal article" date="2017" name="Sci. Rep.">
        <title>Ant-infecting Ophiocordyceps genomes reveal a high diversity of potential behavioral manipulation genes and a possible major role for enterotoxins.</title>
        <authorList>
            <person name="de Bekker C."/>
            <person name="Ohm R.A."/>
            <person name="Evans H.C."/>
            <person name="Brachmann A."/>
            <person name="Hughes D.P."/>
        </authorList>
    </citation>
    <scope>NUCLEOTIDE SEQUENCE [LARGE SCALE GENOMIC DNA]</scope>
    <source>
        <strain evidence="3 4">SC16a</strain>
    </source>
</reference>
<feature type="chain" id="PRO_5012292711" evidence="2">
    <location>
        <begin position="24"/>
        <end position="567"/>
    </location>
</feature>
<dbReference type="PANTHER" id="PTHR35204:SF1">
    <property type="entry name" value="ENTEROTOXIN"/>
    <property type="match status" value="1"/>
</dbReference>
<evidence type="ECO:0000313" key="4">
    <source>
        <dbReference type="Proteomes" id="UP000037136"/>
    </source>
</evidence>
<dbReference type="STRING" id="268505.A0A2A9PLP9"/>
<proteinExistence type="predicted"/>
<sequence length="567" mass="63939">MPCQVPFLCRLFSVAAVTWSVCGADTNDQTARQPIRPEIDSARENCHRIFNAVNSAGRQWGSGLNHNGFSFFSAVIPAGTLFYHGTHHDFPPSTPDWLAFEIEHAETFATRSTAPSRRHGGGDGGGDDDEGGAYERRQGMHHQKTLRRSKSSQRDTHEEEKIEDDERRDDGHVLSKDDQGYLHTYQTSRDIALLYADGMSGAKTSMGTLDSQDLILRENKTGNSGFRDETGRAADICRIIQPWGYAGLIRMEAGYEIIYCDFHTNLRLVSVRRTLSTADRVGNNTLHVAQYARAVTERYDGVGADRLKIDFSSMVSGFFFPINISNTDPLRPDLIRLGAADVEDLEDIKAYLPRVASQSRRFTVDWQAVTDMVIRRLANRLALMASGEELSDFEFIDELETTVLIYIDAPPPSGDSSPIQASGLRQNPIELCTQHFLLPSTLFRDEWTESDKLIHAAIESVMHDTCRTLLSIRTSLVRASPKNTNNDYVKASDEDDDLGAAVAVGRRDVKHLLQRLAWSEWRKVRPCPIGDVMFSVMWPLGFEEDYWSPGCRSLRDISWKREGYWRY</sequence>
<dbReference type="OrthoDB" id="10261782at2759"/>
<evidence type="ECO:0000313" key="3">
    <source>
        <dbReference type="EMBL" id="PFH61971.1"/>
    </source>
</evidence>